<evidence type="ECO:0000313" key="3">
    <source>
        <dbReference type="Proteomes" id="UP000199495"/>
    </source>
</evidence>
<keyword evidence="1" id="KW-1133">Transmembrane helix</keyword>
<proteinExistence type="predicted"/>
<evidence type="ECO:0000313" key="2">
    <source>
        <dbReference type="EMBL" id="SDH07945.1"/>
    </source>
</evidence>
<feature type="transmembrane region" description="Helical" evidence="1">
    <location>
        <begin position="35"/>
        <end position="56"/>
    </location>
</feature>
<dbReference type="STRING" id="440168.SAMN04487974_12011"/>
<reference evidence="2 3" key="1">
    <citation type="submission" date="2016-10" db="EMBL/GenBank/DDBJ databases">
        <authorList>
            <person name="de Groot N.N."/>
        </authorList>
    </citation>
    <scope>NUCLEOTIDE SEQUENCE [LARGE SCALE GENOMIC DNA]</scope>
    <source>
        <strain evidence="2 3">CGMCC 1.10267</strain>
    </source>
</reference>
<keyword evidence="1" id="KW-0812">Transmembrane</keyword>
<keyword evidence="1" id="KW-0472">Membrane</keyword>
<dbReference type="EMBL" id="FNCS01000020">
    <property type="protein sequence ID" value="SDH07945.1"/>
    <property type="molecule type" value="Genomic_DNA"/>
</dbReference>
<dbReference type="Proteomes" id="UP000199495">
    <property type="component" value="Unassembled WGS sequence"/>
</dbReference>
<organism evidence="2 3">
    <name type="scientific">Pelagibacterium luteolum</name>
    <dbReference type="NCBI Taxonomy" id="440168"/>
    <lineage>
        <taxon>Bacteria</taxon>
        <taxon>Pseudomonadati</taxon>
        <taxon>Pseudomonadota</taxon>
        <taxon>Alphaproteobacteria</taxon>
        <taxon>Hyphomicrobiales</taxon>
        <taxon>Devosiaceae</taxon>
        <taxon>Pelagibacterium</taxon>
    </lineage>
</organism>
<sequence>MRFSWTVACALIAWECANMATGLSEQVILSDRAVWLWWVPAFFWVLAAIRTAAGWYDD</sequence>
<keyword evidence="3" id="KW-1185">Reference proteome</keyword>
<dbReference type="AlphaFoldDB" id="A0A1G7ZH61"/>
<name>A0A1G7ZH61_9HYPH</name>
<evidence type="ECO:0000256" key="1">
    <source>
        <dbReference type="SAM" id="Phobius"/>
    </source>
</evidence>
<gene>
    <name evidence="2" type="ORF">SAMN04487974_12011</name>
</gene>
<accession>A0A1G7ZH61</accession>
<protein>
    <submittedName>
        <fullName evidence="2">Uncharacterized protein</fullName>
    </submittedName>
</protein>